<dbReference type="AlphaFoldDB" id="F7NGX1"/>
<name>F7NGX1_9FIRM</name>
<gene>
    <name evidence="1" type="ORF">ALO_06563</name>
</gene>
<dbReference type="Proteomes" id="UP000003240">
    <property type="component" value="Unassembled WGS sequence"/>
</dbReference>
<accession>F7NGX1</accession>
<reference evidence="1 2" key="1">
    <citation type="journal article" date="2011" name="EMBO J.">
        <title>Structural diversity of bacterial flagellar motors.</title>
        <authorList>
            <person name="Chen S."/>
            <person name="Beeby M."/>
            <person name="Murphy G.E."/>
            <person name="Leadbetter J.R."/>
            <person name="Hendrixson D.R."/>
            <person name="Briegel A."/>
            <person name="Li Z."/>
            <person name="Shi J."/>
            <person name="Tocheva E.I."/>
            <person name="Muller A."/>
            <person name="Dobro M.J."/>
            <person name="Jensen G.J."/>
        </authorList>
    </citation>
    <scope>NUCLEOTIDE SEQUENCE [LARGE SCALE GENOMIC DNA]</scope>
    <source>
        <strain evidence="1 2">DSM 6540</strain>
    </source>
</reference>
<keyword evidence="2" id="KW-1185">Reference proteome</keyword>
<comment type="caution">
    <text evidence="1">The sequence shown here is derived from an EMBL/GenBank/DDBJ whole genome shotgun (WGS) entry which is preliminary data.</text>
</comment>
<proteinExistence type="predicted"/>
<sequence>MRFIRIRLRYVWKTFEILDIIIKKRQGGQNL</sequence>
<organism evidence="1 2">
    <name type="scientific">Acetonema longum DSM 6540</name>
    <dbReference type="NCBI Taxonomy" id="1009370"/>
    <lineage>
        <taxon>Bacteria</taxon>
        <taxon>Bacillati</taxon>
        <taxon>Bacillota</taxon>
        <taxon>Negativicutes</taxon>
        <taxon>Acetonemataceae</taxon>
        <taxon>Acetonema</taxon>
    </lineage>
</organism>
<protein>
    <submittedName>
        <fullName evidence="1">Uncharacterized protein</fullName>
    </submittedName>
</protein>
<evidence type="ECO:0000313" key="1">
    <source>
        <dbReference type="EMBL" id="EGO64702.1"/>
    </source>
</evidence>
<dbReference type="EMBL" id="AFGF01000050">
    <property type="protein sequence ID" value="EGO64702.1"/>
    <property type="molecule type" value="Genomic_DNA"/>
</dbReference>
<evidence type="ECO:0000313" key="2">
    <source>
        <dbReference type="Proteomes" id="UP000003240"/>
    </source>
</evidence>